<evidence type="ECO:0000313" key="3">
    <source>
        <dbReference type="Proteomes" id="UP000199208"/>
    </source>
</evidence>
<dbReference type="AlphaFoldDB" id="A0A1G5S6A8"/>
<evidence type="ECO:0000313" key="2">
    <source>
        <dbReference type="EMBL" id="SCZ81856.1"/>
    </source>
</evidence>
<dbReference type="Pfam" id="PF17253">
    <property type="entry name" value="DUF5320"/>
    <property type="match status" value="1"/>
</dbReference>
<dbReference type="Proteomes" id="UP000199208">
    <property type="component" value="Unassembled WGS sequence"/>
</dbReference>
<reference evidence="2 3" key="1">
    <citation type="submission" date="2016-10" db="EMBL/GenBank/DDBJ databases">
        <authorList>
            <person name="de Groot N.N."/>
        </authorList>
    </citation>
    <scope>NUCLEOTIDE SEQUENCE [LARGE SCALE GENOMIC DNA]</scope>
    <source>
        <strain evidence="2 3">DSM 2784</strain>
    </source>
</reference>
<keyword evidence="3" id="KW-1185">Reference proteome</keyword>
<keyword evidence="1" id="KW-0175">Coiled coil</keyword>
<dbReference type="EMBL" id="FMWL01000025">
    <property type="protein sequence ID" value="SCZ81856.1"/>
    <property type="molecule type" value="Genomic_DNA"/>
</dbReference>
<dbReference type="RefSeq" id="WP_092593081.1">
    <property type="nucleotide sequence ID" value="NZ_FMWL01000025.1"/>
</dbReference>
<dbReference type="STRING" id="1120920.SAMN03080599_03101"/>
<accession>A0A1G5S6A8</accession>
<gene>
    <name evidence="2" type="ORF">SAMN03080599_03101</name>
</gene>
<name>A0A1G5S6A8_9FIRM</name>
<protein>
    <recommendedName>
        <fullName evidence="4">DUF5320 domain-containing protein</fullName>
    </recommendedName>
</protein>
<sequence>MPGRDGTGPMGAGPMTGRGFGGCYAGCGKGAGFAGFGFGRGMGRSMGCRGGFGRGFGRFYGYQPEFEAPNAVSEKELLEEQKKFLEAQLDAINKKMQE</sequence>
<feature type="coiled-coil region" evidence="1">
    <location>
        <begin position="68"/>
        <end position="95"/>
    </location>
</feature>
<evidence type="ECO:0008006" key="4">
    <source>
        <dbReference type="Google" id="ProtNLM"/>
    </source>
</evidence>
<organism evidence="2 3">
    <name type="scientific">Acidaminobacter hydrogenoformans DSM 2784</name>
    <dbReference type="NCBI Taxonomy" id="1120920"/>
    <lineage>
        <taxon>Bacteria</taxon>
        <taxon>Bacillati</taxon>
        <taxon>Bacillota</taxon>
        <taxon>Clostridia</taxon>
        <taxon>Peptostreptococcales</taxon>
        <taxon>Acidaminobacteraceae</taxon>
        <taxon>Acidaminobacter</taxon>
    </lineage>
</organism>
<proteinExistence type="predicted"/>
<dbReference type="InterPro" id="IPR035205">
    <property type="entry name" value="DUF5320"/>
</dbReference>
<evidence type="ECO:0000256" key="1">
    <source>
        <dbReference type="SAM" id="Coils"/>
    </source>
</evidence>